<sequence>MGAGSAGPGVSDRADSLVLLVGCPEGLVATWRDVAERLSVTVQACEPSVLRRGFRRPPFAIVVMEDQYRAEPGIFDTLTGDGPTSLVRLESAPAESAPDAQESAQRLLAEAVLEAAQELTESNAASFPG</sequence>
<evidence type="ECO:0000313" key="2">
    <source>
        <dbReference type="Proteomes" id="UP000067626"/>
    </source>
</evidence>
<dbReference type="KEGG" id="ccro:CMC5_080730"/>
<accession>A0A0K1ESJ0</accession>
<dbReference type="AlphaFoldDB" id="A0A0K1ESJ0"/>
<reference evidence="1 2" key="1">
    <citation type="submission" date="2015-07" db="EMBL/GenBank/DDBJ databases">
        <title>Genome analysis of myxobacterium Chondromyces crocatus Cm c5 reveals a high potential for natural compound synthesis and the genetic basis for the loss of fruiting body formation.</title>
        <authorList>
            <person name="Zaburannyi N."/>
            <person name="Bunk B."/>
            <person name="Maier J."/>
            <person name="Overmann J."/>
            <person name="Mueller R."/>
        </authorList>
    </citation>
    <scope>NUCLEOTIDE SEQUENCE [LARGE SCALE GENOMIC DNA]</scope>
    <source>
        <strain evidence="1 2">Cm c5</strain>
    </source>
</reference>
<name>A0A0K1ESJ0_CHOCO</name>
<keyword evidence="2" id="KW-1185">Reference proteome</keyword>
<organism evidence="1 2">
    <name type="scientific">Chondromyces crocatus</name>
    <dbReference type="NCBI Taxonomy" id="52"/>
    <lineage>
        <taxon>Bacteria</taxon>
        <taxon>Pseudomonadati</taxon>
        <taxon>Myxococcota</taxon>
        <taxon>Polyangia</taxon>
        <taxon>Polyangiales</taxon>
        <taxon>Polyangiaceae</taxon>
        <taxon>Chondromyces</taxon>
    </lineage>
</organism>
<dbReference type="EMBL" id="CP012159">
    <property type="protein sequence ID" value="AKT43836.1"/>
    <property type="molecule type" value="Genomic_DNA"/>
</dbReference>
<gene>
    <name evidence="1" type="ORF">CMC5_080730</name>
</gene>
<proteinExistence type="predicted"/>
<protein>
    <submittedName>
        <fullName evidence="1">Uncharacterized protein</fullName>
    </submittedName>
</protein>
<dbReference type="Proteomes" id="UP000067626">
    <property type="component" value="Chromosome"/>
</dbReference>
<evidence type="ECO:0000313" key="1">
    <source>
        <dbReference type="EMBL" id="AKT43836.1"/>
    </source>
</evidence>